<comment type="similarity">
    <text evidence="1">Belongs to the enoyl-CoA hydratase/isomerase family.</text>
</comment>
<dbReference type="Pfam" id="PF00378">
    <property type="entry name" value="ECH_1"/>
    <property type="match status" value="1"/>
</dbReference>
<comment type="caution">
    <text evidence="2">The sequence shown here is derived from an EMBL/GenBank/DDBJ whole genome shotgun (WGS) entry which is preliminary data.</text>
</comment>
<dbReference type="InterPro" id="IPR029045">
    <property type="entry name" value="ClpP/crotonase-like_dom_sf"/>
</dbReference>
<dbReference type="Proteomes" id="UP001500957">
    <property type="component" value="Unassembled WGS sequence"/>
</dbReference>
<dbReference type="PANTHER" id="PTHR43459">
    <property type="entry name" value="ENOYL-COA HYDRATASE"/>
    <property type="match status" value="1"/>
</dbReference>
<protein>
    <submittedName>
        <fullName evidence="2">Enoyl-CoA hydratase/isomerase family protein</fullName>
    </submittedName>
</protein>
<dbReference type="Gene3D" id="3.90.226.10">
    <property type="entry name" value="2-enoyl-CoA Hydratase, Chain A, domain 1"/>
    <property type="match status" value="1"/>
</dbReference>
<evidence type="ECO:0000256" key="1">
    <source>
        <dbReference type="ARBA" id="ARBA00005254"/>
    </source>
</evidence>
<dbReference type="EMBL" id="BAAAHE010000017">
    <property type="protein sequence ID" value="GAA0619899.1"/>
    <property type="molecule type" value="Genomic_DNA"/>
</dbReference>
<dbReference type="PANTHER" id="PTHR43459:SF3">
    <property type="entry name" value="ENOYL-COA HYDRATASE ECHA15 (ENOYL HYDRASE) (UNSATURATED ACYL-COA HYDRATASE) (CROTONASE)-RELATED"/>
    <property type="match status" value="1"/>
</dbReference>
<dbReference type="CDD" id="cd06558">
    <property type="entry name" value="crotonase-like"/>
    <property type="match status" value="1"/>
</dbReference>
<dbReference type="Gene3D" id="1.10.12.10">
    <property type="entry name" value="Lyase 2-enoyl-coa Hydratase, Chain A, domain 2"/>
    <property type="match status" value="1"/>
</dbReference>
<evidence type="ECO:0000313" key="3">
    <source>
        <dbReference type="Proteomes" id="UP001500957"/>
    </source>
</evidence>
<evidence type="ECO:0000313" key="2">
    <source>
        <dbReference type="EMBL" id="GAA0619899.1"/>
    </source>
</evidence>
<proteinExistence type="inferred from homology"/>
<sequence>MTTPALDVRVDGHVAEVTLTRPELFNRFDDELHVEFTAVLESLRRDEKVRAVVLASTGSVFSAGGDFDLMRAAQADVATRLRIVDDGRRLLDALISLPQPLVVAMQGPAIGLGATVVLTADAIVAARGATIADPHVVLGLVAGDGGCLVWPQAVGMLRARRHLLTGDPVDAETAHAMGLITDLVDAPDDVLPAAQALAARIAALPPLAVQGTKRALNRVTQLRAGEVVELSLAHEETSLASRDLLEAIDAFTERRPGIYQGH</sequence>
<accession>A0ABN1GUI4</accession>
<name>A0ABN1GUI4_9ACTN</name>
<keyword evidence="3" id="KW-1185">Reference proteome</keyword>
<reference evidence="2 3" key="1">
    <citation type="journal article" date="2019" name="Int. J. Syst. Evol. Microbiol.">
        <title>The Global Catalogue of Microorganisms (GCM) 10K type strain sequencing project: providing services to taxonomists for standard genome sequencing and annotation.</title>
        <authorList>
            <consortium name="The Broad Institute Genomics Platform"/>
            <consortium name="The Broad Institute Genome Sequencing Center for Infectious Disease"/>
            <person name="Wu L."/>
            <person name="Ma J."/>
        </authorList>
    </citation>
    <scope>NUCLEOTIDE SEQUENCE [LARGE SCALE GENOMIC DNA]</scope>
    <source>
        <strain evidence="2 3">JCM 10671</strain>
    </source>
</reference>
<gene>
    <name evidence="2" type="ORF">GCM10009547_22990</name>
</gene>
<dbReference type="SUPFAM" id="SSF52096">
    <property type="entry name" value="ClpP/crotonase"/>
    <property type="match status" value="1"/>
</dbReference>
<dbReference type="RefSeq" id="WP_344604795.1">
    <property type="nucleotide sequence ID" value="NZ_BAAAHE010000017.1"/>
</dbReference>
<dbReference type="InterPro" id="IPR014748">
    <property type="entry name" value="Enoyl-CoA_hydra_C"/>
</dbReference>
<organism evidence="2 3">
    <name type="scientific">Sporichthya brevicatena</name>
    <dbReference type="NCBI Taxonomy" id="171442"/>
    <lineage>
        <taxon>Bacteria</taxon>
        <taxon>Bacillati</taxon>
        <taxon>Actinomycetota</taxon>
        <taxon>Actinomycetes</taxon>
        <taxon>Sporichthyales</taxon>
        <taxon>Sporichthyaceae</taxon>
        <taxon>Sporichthya</taxon>
    </lineage>
</organism>
<dbReference type="InterPro" id="IPR001753">
    <property type="entry name" value="Enoyl-CoA_hydra/iso"/>
</dbReference>